<dbReference type="SMART" id="SM00387">
    <property type="entry name" value="HATPase_c"/>
    <property type="match status" value="1"/>
</dbReference>
<keyword evidence="9 22" id="KW-0418">Kinase</keyword>
<dbReference type="GO" id="GO:0004721">
    <property type="term" value="F:phosphoprotein phosphatase activity"/>
    <property type="evidence" value="ECO:0007669"/>
    <property type="project" value="UniProtKB-KW"/>
</dbReference>
<reference evidence="22 23" key="1">
    <citation type="submission" date="2020-08" db="EMBL/GenBank/DDBJ databases">
        <title>Genomic Encyclopedia of Type Strains, Phase IV (KMG-IV): sequencing the most valuable type-strain genomes for metagenomic binning, comparative biology and taxonomic classification.</title>
        <authorList>
            <person name="Goeker M."/>
        </authorList>
    </citation>
    <scope>NUCLEOTIDE SEQUENCE [LARGE SCALE GENOMIC DNA]</scope>
    <source>
        <strain evidence="22 23">DSM 11590</strain>
    </source>
</reference>
<dbReference type="PROSITE" id="PS50109">
    <property type="entry name" value="HIS_KIN"/>
    <property type="match status" value="1"/>
</dbReference>
<protein>
    <recommendedName>
        <fullName evidence="17">Signal transduction histidine-protein kinase/phosphatase MprB</fullName>
        <ecNumber evidence="5">2.7.13.3</ecNumber>
    </recommendedName>
    <alternativeName>
        <fullName evidence="18">Mycobacterial persistence regulator B</fullName>
    </alternativeName>
</protein>
<evidence type="ECO:0000256" key="18">
    <source>
        <dbReference type="ARBA" id="ARBA00041776"/>
    </source>
</evidence>
<keyword evidence="19" id="KW-0472">Membrane</keyword>
<evidence type="ECO:0000256" key="11">
    <source>
        <dbReference type="ARBA" id="ARBA00022840"/>
    </source>
</evidence>
<evidence type="ECO:0000256" key="19">
    <source>
        <dbReference type="SAM" id="Phobius"/>
    </source>
</evidence>
<evidence type="ECO:0000256" key="17">
    <source>
        <dbReference type="ARBA" id="ARBA00040454"/>
    </source>
</evidence>
<comment type="catalytic activity">
    <reaction evidence="1">
        <text>ATP + protein L-histidine = ADP + protein N-phospho-L-histidine.</text>
        <dbReference type="EC" id="2.7.13.3"/>
    </reaction>
</comment>
<dbReference type="InterPro" id="IPR050980">
    <property type="entry name" value="2C_sensor_his_kinase"/>
</dbReference>
<keyword evidence="13" id="KW-0904">Protein phosphatase</keyword>
<evidence type="ECO:0000256" key="3">
    <source>
        <dbReference type="ARBA" id="ARBA00001946"/>
    </source>
</evidence>
<evidence type="ECO:0000259" key="21">
    <source>
        <dbReference type="PROSITE" id="PS50885"/>
    </source>
</evidence>
<evidence type="ECO:0000256" key="9">
    <source>
        <dbReference type="ARBA" id="ARBA00022777"/>
    </source>
</evidence>
<dbReference type="PANTHER" id="PTHR44936">
    <property type="entry name" value="SENSOR PROTEIN CREC"/>
    <property type="match status" value="1"/>
</dbReference>
<dbReference type="PRINTS" id="PR00344">
    <property type="entry name" value="BCTRLSENSOR"/>
</dbReference>
<feature type="domain" description="HAMP" evidence="21">
    <location>
        <begin position="223"/>
        <end position="276"/>
    </location>
</feature>
<evidence type="ECO:0000256" key="12">
    <source>
        <dbReference type="ARBA" id="ARBA00022842"/>
    </source>
</evidence>
<keyword evidence="19" id="KW-0812">Transmembrane</keyword>
<keyword evidence="12" id="KW-0460">Magnesium</keyword>
<evidence type="ECO:0000256" key="16">
    <source>
        <dbReference type="ARBA" id="ARBA00023211"/>
    </source>
</evidence>
<keyword evidence="23" id="KW-1185">Reference proteome</keyword>
<evidence type="ECO:0000256" key="4">
    <source>
        <dbReference type="ARBA" id="ARBA00004370"/>
    </source>
</evidence>
<feature type="transmembrane region" description="Helical" evidence="19">
    <location>
        <begin position="17"/>
        <end position="36"/>
    </location>
</feature>
<dbReference type="EC" id="2.7.13.3" evidence="5"/>
<evidence type="ECO:0000313" key="22">
    <source>
        <dbReference type="EMBL" id="MBB6211825.1"/>
    </source>
</evidence>
<dbReference type="SUPFAM" id="SSF47384">
    <property type="entry name" value="Homodimeric domain of signal transducing histidine kinase"/>
    <property type="match status" value="1"/>
</dbReference>
<dbReference type="Gene3D" id="1.10.287.130">
    <property type="match status" value="1"/>
</dbReference>
<dbReference type="Gene3D" id="3.30.565.10">
    <property type="entry name" value="Histidine kinase-like ATPase, C-terminal domain"/>
    <property type="match status" value="1"/>
</dbReference>
<evidence type="ECO:0000256" key="8">
    <source>
        <dbReference type="ARBA" id="ARBA00022741"/>
    </source>
</evidence>
<evidence type="ECO:0000256" key="2">
    <source>
        <dbReference type="ARBA" id="ARBA00001936"/>
    </source>
</evidence>
<keyword evidence="10" id="KW-0378">Hydrolase</keyword>
<evidence type="ECO:0000313" key="23">
    <source>
        <dbReference type="Proteomes" id="UP000544872"/>
    </source>
</evidence>
<dbReference type="InterPro" id="IPR005467">
    <property type="entry name" value="His_kinase_dom"/>
</dbReference>
<dbReference type="PROSITE" id="PS50885">
    <property type="entry name" value="HAMP"/>
    <property type="match status" value="1"/>
</dbReference>
<evidence type="ECO:0000259" key="20">
    <source>
        <dbReference type="PROSITE" id="PS50109"/>
    </source>
</evidence>
<dbReference type="InterPro" id="IPR003594">
    <property type="entry name" value="HATPase_dom"/>
</dbReference>
<evidence type="ECO:0000256" key="7">
    <source>
        <dbReference type="ARBA" id="ARBA00022679"/>
    </source>
</evidence>
<proteinExistence type="predicted"/>
<dbReference type="InterPro" id="IPR003660">
    <property type="entry name" value="HAMP_dom"/>
</dbReference>
<evidence type="ECO:0000256" key="14">
    <source>
        <dbReference type="ARBA" id="ARBA00023012"/>
    </source>
</evidence>
<dbReference type="InterPro" id="IPR036097">
    <property type="entry name" value="HisK_dim/P_sf"/>
</dbReference>
<keyword evidence="7 22" id="KW-0808">Transferase</keyword>
<evidence type="ECO:0000256" key="1">
    <source>
        <dbReference type="ARBA" id="ARBA00000085"/>
    </source>
</evidence>
<dbReference type="EMBL" id="JACIIX010000014">
    <property type="protein sequence ID" value="MBB6211825.1"/>
    <property type="molecule type" value="Genomic_DNA"/>
</dbReference>
<dbReference type="SUPFAM" id="SSF55874">
    <property type="entry name" value="ATPase domain of HSP90 chaperone/DNA topoisomerase II/histidine kinase"/>
    <property type="match status" value="1"/>
</dbReference>
<dbReference type="GO" id="GO:0000155">
    <property type="term" value="F:phosphorelay sensor kinase activity"/>
    <property type="evidence" value="ECO:0007669"/>
    <property type="project" value="InterPro"/>
</dbReference>
<evidence type="ECO:0000256" key="5">
    <source>
        <dbReference type="ARBA" id="ARBA00012438"/>
    </source>
</evidence>
<dbReference type="PANTHER" id="PTHR44936:SF9">
    <property type="entry name" value="SENSOR PROTEIN CREC"/>
    <property type="match status" value="1"/>
</dbReference>
<evidence type="ECO:0000256" key="15">
    <source>
        <dbReference type="ARBA" id="ARBA00023016"/>
    </source>
</evidence>
<accession>A0A7W9ZI08</accession>
<keyword evidence="19" id="KW-1133">Transmembrane helix</keyword>
<evidence type="ECO:0000256" key="13">
    <source>
        <dbReference type="ARBA" id="ARBA00022912"/>
    </source>
</evidence>
<evidence type="ECO:0000256" key="6">
    <source>
        <dbReference type="ARBA" id="ARBA00022553"/>
    </source>
</evidence>
<dbReference type="Proteomes" id="UP000544872">
    <property type="component" value="Unassembled WGS sequence"/>
</dbReference>
<comment type="caution">
    <text evidence="22">The sequence shown here is derived from an EMBL/GenBank/DDBJ whole genome shotgun (WGS) entry which is preliminary data.</text>
</comment>
<sequence length="500" mass="53253">MTGADTSPRRPRLLRSFAVKLAVTAVIFAVVPGMLYSQLEQTERQRSALMLQLVQEQGRLVGEALSPLLDRFSPREAPALEAVVRRLTEGTVAVKVLFRPATLQDASGFLLVAAAPETDAAQARQTMAQLVANGVLSHLDASCSGNAPLALHLPTGPEAPSGDLLTYLAPRRTAAGCWVVLTAQPSGSLPEQLIGRPYWQSPDLRVAASVYLLMAVLVLSLFTDAWRDLRRFRSVARAVMRGDGRASFAATGTVAELTDVAADLDAMVSTLKRSETLLRQAAEENAHALKGPLAVIAQATEPLERAIPADNTRARRSLSLIGQSVNRLDALVSAIRRTDEAIAGLIDVPRQPVALSALLADLAQGYTRLAAERSLRLDSAIPPGITVTGGCDLLEVTAENLLDNALDFAPPGTALSLTLRRDRGMAVFCVRDHGPGVAEADLERIFERHVSQRPDHPAGPDHYGLGLWIVRRNAEALGGRAWAENAPGGGLAVSVALPLA</sequence>
<feature type="domain" description="Histidine kinase" evidence="20">
    <location>
        <begin position="284"/>
        <end position="500"/>
    </location>
</feature>
<dbReference type="AlphaFoldDB" id="A0A7W9ZI08"/>
<keyword evidence="16" id="KW-0464">Manganese</keyword>
<keyword evidence="6" id="KW-0597">Phosphoprotein</keyword>
<dbReference type="InterPro" id="IPR004358">
    <property type="entry name" value="Sig_transdc_His_kin-like_C"/>
</dbReference>
<dbReference type="RefSeq" id="WP_184264948.1">
    <property type="nucleotide sequence ID" value="NZ_JACIIX010000014.1"/>
</dbReference>
<comment type="cofactor">
    <cofactor evidence="2">
        <name>Mn(2+)</name>
        <dbReference type="ChEBI" id="CHEBI:29035"/>
    </cofactor>
</comment>
<keyword evidence="11" id="KW-0067">ATP-binding</keyword>
<gene>
    <name evidence="22" type="ORF">FHS48_003269</name>
</gene>
<dbReference type="GO" id="GO:0016020">
    <property type="term" value="C:membrane"/>
    <property type="evidence" value="ECO:0007669"/>
    <property type="project" value="UniProtKB-SubCell"/>
</dbReference>
<dbReference type="GO" id="GO:0005524">
    <property type="term" value="F:ATP binding"/>
    <property type="evidence" value="ECO:0007669"/>
    <property type="project" value="UniProtKB-KW"/>
</dbReference>
<evidence type="ECO:0000256" key="10">
    <source>
        <dbReference type="ARBA" id="ARBA00022801"/>
    </source>
</evidence>
<dbReference type="CDD" id="cd00075">
    <property type="entry name" value="HATPase"/>
    <property type="match status" value="1"/>
</dbReference>
<organism evidence="22 23">
    <name type="scientific">Novispirillum itersonii</name>
    <name type="common">Aquaspirillum itersonii</name>
    <dbReference type="NCBI Taxonomy" id="189"/>
    <lineage>
        <taxon>Bacteria</taxon>
        <taxon>Pseudomonadati</taxon>
        <taxon>Pseudomonadota</taxon>
        <taxon>Alphaproteobacteria</taxon>
        <taxon>Rhodospirillales</taxon>
        <taxon>Novispirillaceae</taxon>
        <taxon>Novispirillum</taxon>
    </lineage>
</organism>
<keyword evidence="14" id="KW-0902">Two-component regulatory system</keyword>
<keyword evidence="8" id="KW-0547">Nucleotide-binding</keyword>
<dbReference type="Pfam" id="PF02518">
    <property type="entry name" value="HATPase_c"/>
    <property type="match status" value="1"/>
</dbReference>
<comment type="subcellular location">
    <subcellularLocation>
        <location evidence="4">Membrane</location>
    </subcellularLocation>
</comment>
<keyword evidence="15" id="KW-0346">Stress response</keyword>
<name>A0A7W9ZI08_NOVIT</name>
<comment type="cofactor">
    <cofactor evidence="3">
        <name>Mg(2+)</name>
        <dbReference type="ChEBI" id="CHEBI:18420"/>
    </cofactor>
</comment>
<dbReference type="InterPro" id="IPR036890">
    <property type="entry name" value="HATPase_C_sf"/>
</dbReference>